<name>A0A0G4EU78_VITBC</name>
<sequence length="369" mass="41972">MYTAKVYSSDHLYGKLSAFLAHVAPHAVIIASRPDYRDPAYLKITIDYGSHLIDLKEHGLKVRVEHKEPTKSMEACLILHSDTYEQNIALIDLALRSFIKAPEHRVVQIYSWEGAWHQRQAIFVADHTPSKTQQRAFDDVDWFYKNPKFYHEHSTAYQRGIILCGNAASGKHWMVRYCAHRHNKSMCYLPVTEHTYSSIGPAMACAPLNSILVLDNLVQFYQHIPSSERAVFLRHLESVFNTAVHDPRGFLVIILTPLNIPSELEKFLMMPHRFQKKFELSLSGKEALTDLLTEKLPGEQAESVQKIAAKCQNSQVPISVLQSFFANAAKEDISVDQLIQPLEQLASSIKDERNVIDAATSGNRERLYS</sequence>
<dbReference type="SUPFAM" id="SSF52540">
    <property type="entry name" value="P-loop containing nucleoside triphosphate hydrolases"/>
    <property type="match status" value="1"/>
</dbReference>
<dbReference type="EMBL" id="CDMY01000311">
    <property type="protein sequence ID" value="CEM01832.1"/>
    <property type="molecule type" value="Genomic_DNA"/>
</dbReference>
<evidence type="ECO:0000313" key="1">
    <source>
        <dbReference type="EMBL" id="CEM01832.1"/>
    </source>
</evidence>
<organism evidence="1 2">
    <name type="scientific">Vitrella brassicaformis (strain CCMP3155)</name>
    <dbReference type="NCBI Taxonomy" id="1169540"/>
    <lineage>
        <taxon>Eukaryota</taxon>
        <taxon>Sar</taxon>
        <taxon>Alveolata</taxon>
        <taxon>Colpodellida</taxon>
        <taxon>Vitrellaceae</taxon>
        <taxon>Vitrella</taxon>
    </lineage>
</organism>
<dbReference type="InterPro" id="IPR027417">
    <property type="entry name" value="P-loop_NTPase"/>
</dbReference>
<protein>
    <recommendedName>
        <fullName evidence="3">ATPase AAA-type core domain-containing protein</fullName>
    </recommendedName>
</protein>
<keyword evidence="2" id="KW-1185">Reference proteome</keyword>
<evidence type="ECO:0000313" key="2">
    <source>
        <dbReference type="Proteomes" id="UP000041254"/>
    </source>
</evidence>
<accession>A0A0G4EU78</accession>
<dbReference type="STRING" id="1169540.A0A0G4EU78"/>
<dbReference type="AlphaFoldDB" id="A0A0G4EU78"/>
<proteinExistence type="predicted"/>
<dbReference type="VEuPathDB" id="CryptoDB:Vbra_13298"/>
<evidence type="ECO:0008006" key="3">
    <source>
        <dbReference type="Google" id="ProtNLM"/>
    </source>
</evidence>
<reference evidence="1 2" key="1">
    <citation type="submission" date="2014-11" db="EMBL/GenBank/DDBJ databases">
        <authorList>
            <person name="Zhu J."/>
            <person name="Qi W."/>
            <person name="Song R."/>
        </authorList>
    </citation>
    <scope>NUCLEOTIDE SEQUENCE [LARGE SCALE GENOMIC DNA]</scope>
</reference>
<gene>
    <name evidence="1" type="ORF">Vbra_13298</name>
</gene>
<dbReference type="OMA" id="HEHSTAY"/>
<dbReference type="Proteomes" id="UP000041254">
    <property type="component" value="Unassembled WGS sequence"/>
</dbReference>
<dbReference type="Gene3D" id="3.40.50.300">
    <property type="entry name" value="P-loop containing nucleotide triphosphate hydrolases"/>
    <property type="match status" value="1"/>
</dbReference>
<dbReference type="InParanoid" id="A0A0G4EU78"/>